<dbReference type="SUPFAM" id="SSF53335">
    <property type="entry name" value="S-adenosyl-L-methionine-dependent methyltransferases"/>
    <property type="match status" value="1"/>
</dbReference>
<protein>
    <submittedName>
        <fullName evidence="2">Methyltransferase domain-containing protein</fullName>
    </submittedName>
</protein>
<evidence type="ECO:0000313" key="2">
    <source>
        <dbReference type="EMBL" id="MDN3706646.1"/>
    </source>
</evidence>
<dbReference type="InterPro" id="IPR023149">
    <property type="entry name" value="Trans_acon_MeTrfase_C"/>
</dbReference>
<dbReference type="Gene3D" id="3.40.50.150">
    <property type="entry name" value="Vaccinia Virus protein VP39"/>
    <property type="match status" value="1"/>
</dbReference>
<organism evidence="2 3">
    <name type="scientific">Paenimyroides ceti</name>
    <dbReference type="NCBI Taxonomy" id="395087"/>
    <lineage>
        <taxon>Bacteria</taxon>
        <taxon>Pseudomonadati</taxon>
        <taxon>Bacteroidota</taxon>
        <taxon>Flavobacteriia</taxon>
        <taxon>Flavobacteriales</taxon>
        <taxon>Flavobacteriaceae</taxon>
        <taxon>Paenimyroides</taxon>
    </lineage>
</organism>
<feature type="domain" description="Methyltransferase" evidence="1">
    <location>
        <begin position="31"/>
        <end position="143"/>
    </location>
</feature>
<keyword evidence="2" id="KW-0489">Methyltransferase</keyword>
<comment type="caution">
    <text evidence="2">The sequence shown here is derived from an EMBL/GenBank/DDBJ whole genome shotgun (WGS) entry which is preliminary data.</text>
</comment>
<gene>
    <name evidence="2" type="ORF">QW060_05815</name>
</gene>
<dbReference type="Pfam" id="PF13847">
    <property type="entry name" value="Methyltransf_31"/>
    <property type="match status" value="1"/>
</dbReference>
<dbReference type="EMBL" id="JAUFQU010000001">
    <property type="protein sequence ID" value="MDN3706646.1"/>
    <property type="molecule type" value="Genomic_DNA"/>
</dbReference>
<dbReference type="InterPro" id="IPR025714">
    <property type="entry name" value="Methyltranfer_dom"/>
</dbReference>
<name>A0ABT8CR62_9FLAO</name>
<dbReference type="PANTHER" id="PTHR43861">
    <property type="entry name" value="TRANS-ACONITATE 2-METHYLTRANSFERASE-RELATED"/>
    <property type="match status" value="1"/>
</dbReference>
<dbReference type="Gene3D" id="1.10.150.290">
    <property type="entry name" value="S-adenosyl-L-methionine-dependent methyltransferases"/>
    <property type="match status" value="1"/>
</dbReference>
<dbReference type="InterPro" id="IPR029063">
    <property type="entry name" value="SAM-dependent_MTases_sf"/>
</dbReference>
<dbReference type="RefSeq" id="WP_290362708.1">
    <property type="nucleotide sequence ID" value="NZ_JAUFQU010000001.1"/>
</dbReference>
<dbReference type="PANTHER" id="PTHR43861:SF1">
    <property type="entry name" value="TRANS-ACONITATE 2-METHYLTRANSFERASE"/>
    <property type="match status" value="1"/>
</dbReference>
<dbReference type="CDD" id="cd02440">
    <property type="entry name" value="AdoMet_MTases"/>
    <property type="match status" value="1"/>
</dbReference>
<dbReference type="Proteomes" id="UP001242368">
    <property type="component" value="Unassembled WGS sequence"/>
</dbReference>
<dbReference type="GO" id="GO:0032259">
    <property type="term" value="P:methylation"/>
    <property type="evidence" value="ECO:0007669"/>
    <property type="project" value="UniProtKB-KW"/>
</dbReference>
<evidence type="ECO:0000259" key="1">
    <source>
        <dbReference type="Pfam" id="PF13847"/>
    </source>
</evidence>
<keyword evidence="2" id="KW-0808">Transferase</keyword>
<evidence type="ECO:0000313" key="3">
    <source>
        <dbReference type="Proteomes" id="UP001242368"/>
    </source>
</evidence>
<dbReference type="GO" id="GO:0008168">
    <property type="term" value="F:methyltransferase activity"/>
    <property type="evidence" value="ECO:0007669"/>
    <property type="project" value="UniProtKB-KW"/>
</dbReference>
<reference evidence="3" key="1">
    <citation type="journal article" date="2019" name="Int. J. Syst. Evol. Microbiol.">
        <title>The Global Catalogue of Microorganisms (GCM) 10K type strain sequencing project: providing services to taxonomists for standard genome sequencing and annotation.</title>
        <authorList>
            <consortium name="The Broad Institute Genomics Platform"/>
            <consortium name="The Broad Institute Genome Sequencing Center for Infectious Disease"/>
            <person name="Wu L."/>
            <person name="Ma J."/>
        </authorList>
    </citation>
    <scope>NUCLEOTIDE SEQUENCE [LARGE SCALE GENOMIC DNA]</scope>
    <source>
        <strain evidence="3">CECT 7184</strain>
    </source>
</reference>
<sequence length="252" mass="29176">MAWNPDTYDKFKSERYQPYYDLVSHIEKGPHQKIIDLGCGTGELTKFLAETFEDATVLGIDTSAEMLAKAPERTNLSFEQKSIEKQVSEKQKWDVIFSNAALQWADDHDKLFSELISLLAPNGQLAVQMPSQTENILNKILLQLVQEKPYSEALHNWKRLSPVLPIEHYTTLFFEKGGKNFQIYEKVYPIIAQTSDELYEFISGSALIPYMERLDEELQYSLTQEFKRRIAAAFPKMPAVYAFKRIILYARF</sequence>
<accession>A0ABT8CR62</accession>
<proteinExistence type="predicted"/>
<keyword evidence="3" id="KW-1185">Reference proteome</keyword>